<gene>
    <name evidence="3" type="ORF">ABLG96_10360</name>
</gene>
<name>A0AAU8DVL1_9ACTN</name>
<dbReference type="Gene3D" id="3.40.1620.10">
    <property type="entry name" value="YefM-like domain"/>
    <property type="match status" value="1"/>
</dbReference>
<dbReference type="EMBL" id="CP159218">
    <property type="protein sequence ID" value="XCG65640.1"/>
    <property type="molecule type" value="Genomic_DNA"/>
</dbReference>
<dbReference type="InterPro" id="IPR036165">
    <property type="entry name" value="YefM-like_sf"/>
</dbReference>
<dbReference type="AlphaFoldDB" id="A0AAU8DVL1"/>
<sequence length="78" mass="8666">MESVSVRDLRNHGGEVLDRVVRGEAMVVTRDGAEVAELRPRTRRSPSPADLIARRRHLPVVDPDALRADLDEVLDATL</sequence>
<accession>A0AAU8DVL1</accession>
<reference evidence="3" key="1">
    <citation type="submission" date="2024-05" db="EMBL/GenBank/DDBJ databases">
        <authorList>
            <person name="Cai S.Y."/>
            <person name="Jin L.M."/>
            <person name="Li H.R."/>
        </authorList>
    </citation>
    <scope>NUCLEOTIDE SEQUENCE</scope>
    <source>
        <strain evidence="3">A5-74</strain>
    </source>
</reference>
<dbReference type="InterPro" id="IPR006442">
    <property type="entry name" value="Antitoxin_Phd/YefM"/>
</dbReference>
<dbReference type="Pfam" id="PF02604">
    <property type="entry name" value="PhdYeFM_antitox"/>
    <property type="match status" value="1"/>
</dbReference>
<dbReference type="SUPFAM" id="SSF143120">
    <property type="entry name" value="YefM-like"/>
    <property type="match status" value="1"/>
</dbReference>
<comment type="function">
    <text evidence="2">Antitoxin component of a type II toxin-antitoxin (TA) system.</text>
</comment>
<evidence type="ECO:0000256" key="1">
    <source>
        <dbReference type="ARBA" id="ARBA00009981"/>
    </source>
</evidence>
<proteinExistence type="inferred from homology"/>
<evidence type="ECO:0000256" key="2">
    <source>
        <dbReference type="RuleBase" id="RU362080"/>
    </source>
</evidence>
<organism evidence="3">
    <name type="scientific">Nakamurella sp. A5-74</name>
    <dbReference type="NCBI Taxonomy" id="3158264"/>
    <lineage>
        <taxon>Bacteria</taxon>
        <taxon>Bacillati</taxon>
        <taxon>Actinomycetota</taxon>
        <taxon>Actinomycetes</taxon>
        <taxon>Nakamurellales</taxon>
        <taxon>Nakamurellaceae</taxon>
        <taxon>Nakamurella</taxon>
    </lineage>
</organism>
<dbReference type="NCBIfam" id="TIGR01552">
    <property type="entry name" value="phd_fam"/>
    <property type="match status" value="1"/>
</dbReference>
<protein>
    <recommendedName>
        <fullName evidence="2">Antitoxin</fullName>
    </recommendedName>
</protein>
<dbReference type="RefSeq" id="WP_353651245.1">
    <property type="nucleotide sequence ID" value="NZ_CP159218.1"/>
</dbReference>
<evidence type="ECO:0000313" key="3">
    <source>
        <dbReference type="EMBL" id="XCG65640.1"/>
    </source>
</evidence>
<comment type="similarity">
    <text evidence="1 2">Belongs to the phD/YefM antitoxin family.</text>
</comment>